<dbReference type="GO" id="GO:0005694">
    <property type="term" value="C:chromosome"/>
    <property type="evidence" value="ECO:0007669"/>
    <property type="project" value="TreeGrafter"/>
</dbReference>
<feature type="domain" description="ParB-like N-terminal" evidence="3">
    <location>
        <begin position="69"/>
        <end position="169"/>
    </location>
</feature>
<dbReference type="RefSeq" id="WP_137735246.1">
    <property type="nucleotide sequence ID" value="NZ_BJCL01000017.1"/>
</dbReference>
<dbReference type="InterPro" id="IPR050336">
    <property type="entry name" value="Chromosome_partition/occlusion"/>
</dbReference>
<dbReference type="PANTHER" id="PTHR33375:SF7">
    <property type="entry name" value="CHROMOSOME 2-PARTITIONING PROTEIN PARB-RELATED"/>
    <property type="match status" value="1"/>
</dbReference>
<protein>
    <submittedName>
        <fullName evidence="4">Chromosome partitioning protein ParB</fullName>
    </submittedName>
</protein>
<evidence type="ECO:0000256" key="2">
    <source>
        <dbReference type="SAM" id="MobiDB-lite"/>
    </source>
</evidence>
<evidence type="ECO:0000313" key="5">
    <source>
        <dbReference type="Proteomes" id="UP000301751"/>
    </source>
</evidence>
<dbReference type="SUPFAM" id="SSF110849">
    <property type="entry name" value="ParB/Sulfiredoxin"/>
    <property type="match status" value="1"/>
</dbReference>
<dbReference type="PANTHER" id="PTHR33375">
    <property type="entry name" value="CHROMOSOME-PARTITIONING PROTEIN PARB-RELATED"/>
    <property type="match status" value="1"/>
</dbReference>
<name>A0A480AXC2_9BURK</name>
<sequence length="709" mass="74708">MSATTIHSTDTTTKARFLAPGTHQRADAKGKGKGQGALPAKGMTKTSKGRATEPAASVEDEAFAAGDLVLIPLSRLVPSAFNVRKSGGEDVGELAALIKAQGLLQNLVVHPDETKRGKATGDYGVAAGGRRLRALGLLAKAGDIALDKDILCRLITRDAAIAASMAENSGRAAMSVADTVTAFAEMIAAGAGVEDVAVCFGITPLTVQRRLKLAKVSPLLFELFRQDKINLDQLMALAITDDHAAQERVWNSTPSYNRNPSGLRRLLLGREIGAATDPLAKFVGIPAYEAAGGVVVRDLFEDAGGGYITDAELLQRLAVEQLTERAHAFKGEGWAWTEARTSFDHSERQGFGVATMKQRAPTPEQQAARDVLLAAKEEANKGLEDLYDAEDSDDDPGFDSTKASALEAEVEAIDAKLEKLRHELSEWSADILAFAGVVVALDRNGEVIVHRGMVKPEDRKQAAKAAAAAAGAPGANGATGDTGEGAEPQASANPESLVRKLTSHKTKALQVLMSDNTHVALAALAHTLVQQLVIGYAGGRHRTVSALNLRANDCDSALKGVADDIEASRAWGELASRLDNWRERLPGDSDRLLPWLIGQPLDTLLELLALCSALSVSAMSGREADTTGDALADAVGLDMADWWTPTAGSYLAQVPKARIVEAVTEAVSVEKAAPLAKLKKGEAVAAAEALLQGTRWLPSPLRARGPATA</sequence>
<evidence type="ECO:0000313" key="4">
    <source>
        <dbReference type="EMBL" id="GCL65546.1"/>
    </source>
</evidence>
<dbReference type="Pfam" id="PF02195">
    <property type="entry name" value="ParB_N"/>
    <property type="match status" value="1"/>
</dbReference>
<keyword evidence="1" id="KW-0175">Coiled coil</keyword>
<dbReference type="InterPro" id="IPR036086">
    <property type="entry name" value="ParB/Sulfiredoxin_sf"/>
</dbReference>
<dbReference type="AlphaFoldDB" id="A0A480AXC2"/>
<evidence type="ECO:0000259" key="3">
    <source>
        <dbReference type="SMART" id="SM00470"/>
    </source>
</evidence>
<dbReference type="OrthoDB" id="9813122at2"/>
<dbReference type="CDD" id="cd16406">
    <property type="entry name" value="ParB_N_like"/>
    <property type="match status" value="1"/>
</dbReference>
<gene>
    <name evidence="4" type="ORF">AQPW35_46270</name>
</gene>
<feature type="region of interest" description="Disordered" evidence="2">
    <location>
        <begin position="1"/>
        <end position="54"/>
    </location>
</feature>
<evidence type="ECO:0000256" key="1">
    <source>
        <dbReference type="SAM" id="Coils"/>
    </source>
</evidence>
<dbReference type="SUPFAM" id="SSF109709">
    <property type="entry name" value="KorB DNA-binding domain-like"/>
    <property type="match status" value="1"/>
</dbReference>
<dbReference type="SMART" id="SM00470">
    <property type="entry name" value="ParB"/>
    <property type="match status" value="1"/>
</dbReference>
<proteinExistence type="predicted"/>
<dbReference type="Proteomes" id="UP000301751">
    <property type="component" value="Unassembled WGS sequence"/>
</dbReference>
<feature type="compositionally biased region" description="Low complexity" evidence="2">
    <location>
        <begin position="1"/>
        <end position="12"/>
    </location>
</feature>
<feature type="coiled-coil region" evidence="1">
    <location>
        <begin position="403"/>
        <end position="430"/>
    </location>
</feature>
<accession>A0A480AXC2</accession>
<comment type="caution">
    <text evidence="4">The sequence shown here is derived from an EMBL/GenBank/DDBJ whole genome shotgun (WGS) entry which is preliminary data.</text>
</comment>
<feature type="compositionally biased region" description="Low complexity" evidence="2">
    <location>
        <begin position="464"/>
        <end position="479"/>
    </location>
</feature>
<keyword evidence="5" id="KW-1185">Reference proteome</keyword>
<dbReference type="GO" id="GO:0007059">
    <property type="term" value="P:chromosome segregation"/>
    <property type="evidence" value="ECO:0007669"/>
    <property type="project" value="TreeGrafter"/>
</dbReference>
<organism evidence="4 5">
    <name type="scientific">Pseudaquabacterium pictum</name>
    <dbReference type="NCBI Taxonomy" id="2315236"/>
    <lineage>
        <taxon>Bacteria</taxon>
        <taxon>Pseudomonadati</taxon>
        <taxon>Pseudomonadota</taxon>
        <taxon>Betaproteobacteria</taxon>
        <taxon>Burkholderiales</taxon>
        <taxon>Sphaerotilaceae</taxon>
        <taxon>Pseudaquabacterium</taxon>
    </lineage>
</organism>
<dbReference type="Gene3D" id="3.90.1530.30">
    <property type="match status" value="1"/>
</dbReference>
<feature type="region of interest" description="Disordered" evidence="2">
    <location>
        <begin position="464"/>
        <end position="499"/>
    </location>
</feature>
<dbReference type="Gene3D" id="1.10.10.2830">
    <property type="match status" value="1"/>
</dbReference>
<dbReference type="InterPro" id="IPR003115">
    <property type="entry name" value="ParB_N"/>
</dbReference>
<reference evidence="5" key="1">
    <citation type="submission" date="2019-03" db="EMBL/GenBank/DDBJ databases">
        <title>Aquabacterium pictum sp.nov., the first bacteriochlorophyll a-containing freshwater bacterium in the genus Aquabacterium of the class Betaproteobacteria.</title>
        <authorList>
            <person name="Hirose S."/>
            <person name="Tank M."/>
            <person name="Hara E."/>
            <person name="Tamaki H."/>
            <person name="Takaichi S."/>
            <person name="Haruta S."/>
            <person name="Hanada S."/>
        </authorList>
    </citation>
    <scope>NUCLEOTIDE SEQUENCE [LARGE SCALE GENOMIC DNA]</scope>
    <source>
        <strain evidence="5">W35</strain>
    </source>
</reference>
<dbReference type="EMBL" id="BJCL01000017">
    <property type="protein sequence ID" value="GCL65546.1"/>
    <property type="molecule type" value="Genomic_DNA"/>
</dbReference>